<organism evidence="2 3">
    <name type="scientific">Candidatus Jettenia ecosi</name>
    <dbReference type="NCBI Taxonomy" id="2494326"/>
    <lineage>
        <taxon>Bacteria</taxon>
        <taxon>Pseudomonadati</taxon>
        <taxon>Planctomycetota</taxon>
        <taxon>Candidatus Brocadiia</taxon>
        <taxon>Candidatus Brocadiales</taxon>
        <taxon>Candidatus Brocadiaceae</taxon>
        <taxon>Candidatus Jettenia</taxon>
    </lineage>
</organism>
<evidence type="ECO:0000313" key="3">
    <source>
        <dbReference type="Proteomes" id="UP000319783"/>
    </source>
</evidence>
<sequence>MYSIWQILYHLVLRITLIVYSLRIKHQKLYQEKSRSKFHSIFAAIVKKGIIKMA</sequence>
<gene>
    <name evidence="2" type="ORF">JETT_2810</name>
</gene>
<comment type="caution">
    <text evidence="2">The sequence shown here is derived from an EMBL/GenBank/DDBJ whole genome shotgun (WGS) entry which is preliminary data.</text>
</comment>
<accession>A0A533Q8E0</accession>
<keyword evidence="1" id="KW-1133">Transmembrane helix</keyword>
<proteinExistence type="predicted"/>
<protein>
    <submittedName>
        <fullName evidence="2">Uncharacterized protein</fullName>
    </submittedName>
</protein>
<evidence type="ECO:0000256" key="1">
    <source>
        <dbReference type="SAM" id="Phobius"/>
    </source>
</evidence>
<evidence type="ECO:0000313" key="2">
    <source>
        <dbReference type="EMBL" id="TLD40933.1"/>
    </source>
</evidence>
<keyword evidence="1" id="KW-0812">Transmembrane</keyword>
<dbReference type="AlphaFoldDB" id="A0A533Q8E0"/>
<feature type="transmembrane region" description="Helical" evidence="1">
    <location>
        <begin position="6"/>
        <end position="24"/>
    </location>
</feature>
<dbReference type="Proteomes" id="UP000319783">
    <property type="component" value="Unassembled WGS sequence"/>
</dbReference>
<dbReference type="EMBL" id="SULG01000071">
    <property type="protein sequence ID" value="TLD40933.1"/>
    <property type="molecule type" value="Genomic_DNA"/>
</dbReference>
<keyword evidence="1" id="KW-0472">Membrane</keyword>
<name>A0A533Q8E0_9BACT</name>
<reference evidence="2 3" key="1">
    <citation type="submission" date="2019-04" db="EMBL/GenBank/DDBJ databases">
        <title>Genome of a novel bacterium Candidatus Jettenia ecosi reconstructed from metagenome of an anammox bioreactor.</title>
        <authorList>
            <person name="Mardanov A.V."/>
            <person name="Beletsky A.V."/>
            <person name="Ravin N.V."/>
            <person name="Botchkova E.A."/>
            <person name="Litti Y.V."/>
            <person name="Nozhevnikova A.N."/>
        </authorList>
    </citation>
    <scope>NUCLEOTIDE SEQUENCE [LARGE SCALE GENOMIC DNA]</scope>
    <source>
        <strain evidence="2">J2</strain>
    </source>
</reference>